<keyword evidence="4" id="KW-1185">Reference proteome</keyword>
<comment type="caution">
    <text evidence="3">The sequence shown here is derived from an EMBL/GenBank/DDBJ whole genome shotgun (WGS) entry which is preliminary data.</text>
</comment>
<feature type="region of interest" description="Disordered" evidence="1">
    <location>
        <begin position="1"/>
        <end position="27"/>
    </location>
</feature>
<evidence type="ECO:0008006" key="5">
    <source>
        <dbReference type="Google" id="ProtNLM"/>
    </source>
</evidence>
<organism evidence="3 4">
    <name type="scientific">Herbaspirillum huttiense subsp. lycopersici</name>
    <dbReference type="NCBI Taxonomy" id="3074428"/>
    <lineage>
        <taxon>Bacteria</taxon>
        <taxon>Pseudomonadati</taxon>
        <taxon>Pseudomonadota</taxon>
        <taxon>Betaproteobacteria</taxon>
        <taxon>Burkholderiales</taxon>
        <taxon>Oxalobacteraceae</taxon>
        <taxon>Herbaspirillum</taxon>
    </lineage>
</organism>
<keyword evidence="2" id="KW-0472">Membrane</keyword>
<protein>
    <recommendedName>
        <fullName evidence="5">SPW repeat-containing protein</fullName>
    </recommendedName>
</protein>
<dbReference type="RefSeq" id="WP_227022821.1">
    <property type="nucleotide sequence ID" value="NZ_JAVLSJ010000011.1"/>
</dbReference>
<dbReference type="EMBL" id="JAVLSJ010000011">
    <property type="protein sequence ID" value="MDR9850635.1"/>
    <property type="molecule type" value="Genomic_DNA"/>
</dbReference>
<feature type="transmembrane region" description="Helical" evidence="2">
    <location>
        <begin position="68"/>
        <end position="85"/>
    </location>
</feature>
<evidence type="ECO:0000313" key="3">
    <source>
        <dbReference type="EMBL" id="MDR9850635.1"/>
    </source>
</evidence>
<feature type="transmembrane region" description="Helical" evidence="2">
    <location>
        <begin position="92"/>
        <end position="108"/>
    </location>
</feature>
<evidence type="ECO:0000313" key="4">
    <source>
        <dbReference type="Proteomes" id="UP001246576"/>
    </source>
</evidence>
<feature type="transmembrane region" description="Helical" evidence="2">
    <location>
        <begin position="148"/>
        <end position="164"/>
    </location>
</feature>
<evidence type="ECO:0000256" key="1">
    <source>
        <dbReference type="SAM" id="MobiDB-lite"/>
    </source>
</evidence>
<proteinExistence type="predicted"/>
<name>A0ABU2ER53_9BURK</name>
<keyword evidence="2" id="KW-1133">Transmembrane helix</keyword>
<reference evidence="3" key="1">
    <citation type="submission" date="2023-09" db="EMBL/GenBank/DDBJ databases">
        <title>Description of first Herbaspirillum huttiense subsp. nephrolepsisexaltata and Herbaspirillum huttiense subsp. lycopersicon.</title>
        <authorList>
            <person name="Poudel M."/>
            <person name="Sharma A."/>
            <person name="Goss E."/>
            <person name="Tapia J.H."/>
            <person name="Harmon C.M."/>
            <person name="Jones J.B."/>
        </authorList>
    </citation>
    <scope>NUCLEOTIDE SEQUENCE</scope>
    <source>
        <strain evidence="3">SE1</strain>
    </source>
</reference>
<gene>
    <name evidence="3" type="ORF">RI048_20560</name>
</gene>
<feature type="transmembrane region" description="Helical" evidence="2">
    <location>
        <begin position="170"/>
        <end position="190"/>
    </location>
</feature>
<dbReference type="Proteomes" id="UP001246576">
    <property type="component" value="Unassembled WGS sequence"/>
</dbReference>
<keyword evidence="2" id="KW-0812">Transmembrane</keyword>
<feature type="transmembrane region" description="Helical" evidence="2">
    <location>
        <begin position="114"/>
        <end position="136"/>
    </location>
</feature>
<evidence type="ECO:0000256" key="2">
    <source>
        <dbReference type="SAM" id="Phobius"/>
    </source>
</evidence>
<sequence length="204" mass="22622">MNELGDGHGGKQNYGVNQTSEGEEPSAFPSVFCQQSTEAFQLFDPEPSTSMHNANPDNSATTPHLNKARYLVVAGWVLFMISLFLPLQNTDLGYAALIYSFVFLMSIFDRLEPQLIWMGSYALVNAGMIVSLFIAWKGPLISHPRCSLFFTLAAVDTLFAPLFAKEFTQYPAFWCWAASVILVASGMNLARLQQNDLASLKARH</sequence>
<accession>A0ABU2ER53</accession>